<reference evidence="2 3" key="1">
    <citation type="submission" date="2016-10" db="EMBL/GenBank/DDBJ databases">
        <authorList>
            <person name="de Groot N.N."/>
        </authorList>
    </citation>
    <scope>NUCLEOTIDE SEQUENCE [LARGE SCALE GENOMIC DNA]</scope>
    <source>
        <strain evidence="2 3">DSM 29433</strain>
    </source>
</reference>
<accession>A0A1I6MEI9</accession>
<sequence>MTSSIKTTVVFLHPFRLESFNETLPAGEYDIETEVGVTLNLIESDKWTSSVIVHLHPRASHPGLSRELTVPLVALETAIAKDKLSGKALTDYILEEMLADPMICLMMEADGVDEADLRKFYAPQPKGWGMAPPKIHRTTRPEERAGPRSGTQRPGIGE</sequence>
<dbReference type="Proteomes" id="UP000198926">
    <property type="component" value="Unassembled WGS sequence"/>
</dbReference>
<organism evidence="2 3">
    <name type="scientific">Yoonia litorea</name>
    <dbReference type="NCBI Taxonomy" id="1123755"/>
    <lineage>
        <taxon>Bacteria</taxon>
        <taxon>Pseudomonadati</taxon>
        <taxon>Pseudomonadota</taxon>
        <taxon>Alphaproteobacteria</taxon>
        <taxon>Rhodobacterales</taxon>
        <taxon>Paracoccaceae</taxon>
        <taxon>Yoonia</taxon>
    </lineage>
</organism>
<evidence type="ECO:0000256" key="1">
    <source>
        <dbReference type="SAM" id="MobiDB-lite"/>
    </source>
</evidence>
<gene>
    <name evidence="2" type="ORF">SAMN05444714_1636</name>
</gene>
<dbReference type="RefSeq" id="WP_207493640.1">
    <property type="nucleotide sequence ID" value="NZ_FOZM01000001.1"/>
</dbReference>
<feature type="region of interest" description="Disordered" evidence="1">
    <location>
        <begin position="128"/>
        <end position="158"/>
    </location>
</feature>
<protein>
    <submittedName>
        <fullName evidence="2">Uncharacterized protein</fullName>
    </submittedName>
</protein>
<dbReference type="AlphaFoldDB" id="A0A1I6MEI9"/>
<name>A0A1I6MEI9_9RHOB</name>
<keyword evidence="3" id="KW-1185">Reference proteome</keyword>
<dbReference type="STRING" id="1123755.SAMN05444714_1636"/>
<evidence type="ECO:0000313" key="3">
    <source>
        <dbReference type="Proteomes" id="UP000198926"/>
    </source>
</evidence>
<evidence type="ECO:0000313" key="2">
    <source>
        <dbReference type="EMBL" id="SFS14007.1"/>
    </source>
</evidence>
<proteinExistence type="predicted"/>
<dbReference type="EMBL" id="FOZM01000001">
    <property type="protein sequence ID" value="SFS14007.1"/>
    <property type="molecule type" value="Genomic_DNA"/>
</dbReference>